<evidence type="ECO:0000256" key="10">
    <source>
        <dbReference type="SAM" id="Phobius"/>
    </source>
</evidence>
<dbReference type="InterPro" id="IPR003661">
    <property type="entry name" value="HisK_dim/P_dom"/>
</dbReference>
<keyword evidence="6" id="KW-0547">Nucleotide-binding</keyword>
<dbReference type="EMBL" id="JACBYF010000001">
    <property type="protein sequence ID" value="NYS46641.1"/>
    <property type="molecule type" value="Genomic_DNA"/>
</dbReference>
<keyword evidence="10" id="KW-1133">Transmembrane helix</keyword>
<dbReference type="RefSeq" id="WP_179939692.1">
    <property type="nucleotide sequence ID" value="NZ_JACBYF010000001.1"/>
</dbReference>
<evidence type="ECO:0000256" key="3">
    <source>
        <dbReference type="ARBA" id="ARBA00012438"/>
    </source>
</evidence>
<dbReference type="PROSITE" id="PS50109">
    <property type="entry name" value="HIS_KIN"/>
    <property type="match status" value="1"/>
</dbReference>
<evidence type="ECO:0000256" key="9">
    <source>
        <dbReference type="ARBA" id="ARBA00023012"/>
    </source>
</evidence>
<evidence type="ECO:0000313" key="13">
    <source>
        <dbReference type="Proteomes" id="UP000531840"/>
    </source>
</evidence>
<dbReference type="Gene3D" id="1.10.287.130">
    <property type="match status" value="1"/>
</dbReference>
<dbReference type="InterPro" id="IPR050351">
    <property type="entry name" value="BphY/WalK/GraS-like"/>
</dbReference>
<dbReference type="SUPFAM" id="SSF47384">
    <property type="entry name" value="Homodimeric domain of signal transducing histidine kinase"/>
    <property type="match status" value="1"/>
</dbReference>
<keyword evidence="10" id="KW-0812">Transmembrane</keyword>
<protein>
    <recommendedName>
        <fullName evidence="3">histidine kinase</fullName>
        <ecNumber evidence="3">2.7.13.3</ecNumber>
    </recommendedName>
</protein>
<keyword evidence="8" id="KW-0067">ATP-binding</keyword>
<dbReference type="Proteomes" id="UP000531840">
    <property type="component" value="Unassembled WGS sequence"/>
</dbReference>
<sequence>MIKLLQKRFIAISIATLTFVVSVVFMFINYLNYYNITVRNEEILKKIQNEPLIIDQLIINNKAGVLSSDQYFYNGFVIFKLDKENKIINSYSINTRLEPEIANRLVMDLIKNPNKDNGYIDNYKYGYVNHHNSRYLLLIDVDKEFLLFYQFAKNSILVGLTIIVVASVFFIILAKKVVHPIETNYMKQKQFITDASHELKTPLTIISSNADVLEMEIGNSKWLSNIHSQIDRLTNLINSLVAFSRAEEKDSLDKSLFSMSELFESRVEDFSELANFKNKKIISNIQKDIFYNGDSQTIMQVIDILLDNAIKYADENSVIEANLNKNKKDVYLTVTNKSKDIVKGDLNVVFDRFYRLDESRNSKIKGYGIGLALAKLIVEKHKSSIKAFSPEDGEFVIEIKFS</sequence>
<reference evidence="12 13" key="1">
    <citation type="submission" date="2020-07" db="EMBL/GenBank/DDBJ databases">
        <title>MOT database genomes.</title>
        <authorList>
            <person name="Joseph S."/>
            <person name="Aduse-Opoku J."/>
            <person name="Hashim A."/>
            <person name="Wade W."/>
            <person name="Curtis M."/>
        </authorList>
    </citation>
    <scope>NUCLEOTIDE SEQUENCE [LARGE SCALE GENOMIC DNA]</scope>
    <source>
        <strain evidence="12 13">CIP 106318</strain>
    </source>
</reference>
<dbReference type="InterPro" id="IPR036890">
    <property type="entry name" value="HATPase_C_sf"/>
</dbReference>
<evidence type="ECO:0000256" key="7">
    <source>
        <dbReference type="ARBA" id="ARBA00022777"/>
    </source>
</evidence>
<evidence type="ECO:0000256" key="1">
    <source>
        <dbReference type="ARBA" id="ARBA00000085"/>
    </source>
</evidence>
<dbReference type="SUPFAM" id="SSF55874">
    <property type="entry name" value="ATPase domain of HSP90 chaperone/DNA topoisomerase II/histidine kinase"/>
    <property type="match status" value="1"/>
</dbReference>
<feature type="transmembrane region" description="Helical" evidence="10">
    <location>
        <begin position="9"/>
        <end position="31"/>
    </location>
</feature>
<dbReference type="CDD" id="cd00082">
    <property type="entry name" value="HisKA"/>
    <property type="match status" value="1"/>
</dbReference>
<keyword evidence="9" id="KW-0902">Two-component regulatory system</keyword>
<feature type="transmembrane region" description="Helical" evidence="10">
    <location>
        <begin position="156"/>
        <end position="178"/>
    </location>
</feature>
<dbReference type="PANTHER" id="PTHR45453">
    <property type="entry name" value="PHOSPHATE REGULON SENSOR PROTEIN PHOR"/>
    <property type="match status" value="1"/>
</dbReference>
<organism evidence="12 13">
    <name type="scientific">Gemelliphila palaticanis</name>
    <dbReference type="NCBI Taxonomy" id="81950"/>
    <lineage>
        <taxon>Bacteria</taxon>
        <taxon>Bacillati</taxon>
        <taxon>Bacillota</taxon>
        <taxon>Bacilli</taxon>
        <taxon>Bacillales</taxon>
        <taxon>Gemellaceae</taxon>
        <taxon>Gemelliphila</taxon>
    </lineage>
</organism>
<evidence type="ECO:0000256" key="8">
    <source>
        <dbReference type="ARBA" id="ARBA00022840"/>
    </source>
</evidence>
<evidence type="ECO:0000313" key="12">
    <source>
        <dbReference type="EMBL" id="NYS46641.1"/>
    </source>
</evidence>
<comment type="catalytic activity">
    <reaction evidence="1">
        <text>ATP + protein L-histidine = ADP + protein N-phospho-L-histidine.</text>
        <dbReference type="EC" id="2.7.13.3"/>
    </reaction>
</comment>
<comment type="subcellular location">
    <subcellularLocation>
        <location evidence="2">Membrane</location>
    </subcellularLocation>
</comment>
<keyword evidence="10" id="KW-0472">Membrane</keyword>
<evidence type="ECO:0000256" key="5">
    <source>
        <dbReference type="ARBA" id="ARBA00022679"/>
    </source>
</evidence>
<keyword evidence="4" id="KW-0597">Phosphoprotein</keyword>
<keyword evidence="13" id="KW-1185">Reference proteome</keyword>
<gene>
    <name evidence="12" type="ORF">HZY85_00330</name>
</gene>
<dbReference type="Pfam" id="PF00512">
    <property type="entry name" value="HisKA"/>
    <property type="match status" value="1"/>
</dbReference>
<keyword evidence="7 12" id="KW-0418">Kinase</keyword>
<dbReference type="InterPro" id="IPR036097">
    <property type="entry name" value="HisK_dim/P_sf"/>
</dbReference>
<evidence type="ECO:0000256" key="6">
    <source>
        <dbReference type="ARBA" id="ARBA00022741"/>
    </source>
</evidence>
<dbReference type="EC" id="2.7.13.3" evidence="3"/>
<evidence type="ECO:0000256" key="4">
    <source>
        <dbReference type="ARBA" id="ARBA00022553"/>
    </source>
</evidence>
<dbReference type="SMART" id="SM00388">
    <property type="entry name" value="HisKA"/>
    <property type="match status" value="1"/>
</dbReference>
<proteinExistence type="predicted"/>
<dbReference type="GO" id="GO:0016301">
    <property type="term" value="F:kinase activity"/>
    <property type="evidence" value="ECO:0007669"/>
    <property type="project" value="UniProtKB-KW"/>
</dbReference>
<accession>A0ABX2SWU3</accession>
<dbReference type="InterPro" id="IPR005467">
    <property type="entry name" value="His_kinase_dom"/>
</dbReference>
<dbReference type="PANTHER" id="PTHR45453:SF1">
    <property type="entry name" value="PHOSPHATE REGULON SENSOR PROTEIN PHOR"/>
    <property type="match status" value="1"/>
</dbReference>
<dbReference type="SMART" id="SM00387">
    <property type="entry name" value="HATPase_c"/>
    <property type="match status" value="1"/>
</dbReference>
<feature type="domain" description="Histidine kinase" evidence="11">
    <location>
        <begin position="194"/>
        <end position="402"/>
    </location>
</feature>
<evidence type="ECO:0000256" key="2">
    <source>
        <dbReference type="ARBA" id="ARBA00004370"/>
    </source>
</evidence>
<dbReference type="Pfam" id="PF02518">
    <property type="entry name" value="HATPase_c"/>
    <property type="match status" value="1"/>
</dbReference>
<name>A0ABX2SWU3_9BACL</name>
<dbReference type="Gene3D" id="3.30.565.10">
    <property type="entry name" value="Histidine kinase-like ATPase, C-terminal domain"/>
    <property type="match status" value="1"/>
</dbReference>
<keyword evidence="5" id="KW-0808">Transferase</keyword>
<evidence type="ECO:0000259" key="11">
    <source>
        <dbReference type="PROSITE" id="PS50109"/>
    </source>
</evidence>
<comment type="caution">
    <text evidence="12">The sequence shown here is derived from an EMBL/GenBank/DDBJ whole genome shotgun (WGS) entry which is preliminary data.</text>
</comment>
<dbReference type="InterPro" id="IPR003594">
    <property type="entry name" value="HATPase_dom"/>
</dbReference>